<protein>
    <recommendedName>
        <fullName evidence="4">SGNH hydrolase-type esterase domain-containing protein</fullName>
    </recommendedName>
</protein>
<accession>A0ABR5YDP9</accession>
<evidence type="ECO:0000256" key="1">
    <source>
        <dbReference type="SAM" id="MobiDB-lite"/>
    </source>
</evidence>
<dbReference type="RefSeq" id="WP_066689602.1">
    <property type="nucleotide sequence ID" value="NZ_CP117025.1"/>
</dbReference>
<dbReference type="Pfam" id="PF04311">
    <property type="entry name" value="DUF459"/>
    <property type="match status" value="1"/>
</dbReference>
<evidence type="ECO:0000313" key="2">
    <source>
        <dbReference type="EMBL" id="KZE15781.1"/>
    </source>
</evidence>
<sequence length="310" mass="33447">MAVLVLGLIAGFVVGLSFAGDGRIALPETPAPVASPTPLVAPGASSTGTDAAPATPAAPAIAARTVDGPIDRQVINRVKRDGVLRVGVFGDSFGNGIWDALYRQLPKDDGFEVLKFAKEATGFTRYRVIDLEKRAREQLAAQPVDAVVISFGANDNQAVFADGHLHPLMSDGWKQVIGDRIDSYVKALRSTGAVVYWVGLPVMRDPQLDADMQAMDAFYEEHMRRLGVPFLDSRPLTLDAEGKYNAYLPDLKTGKPVLMRTGDGLHMIGVGYQRLTAKVADDLRRYAERARREAGRPLPTPTPTPTGNAR</sequence>
<reference evidence="3" key="1">
    <citation type="submission" date="2016-01" db="EMBL/GenBank/DDBJ databases">
        <title>Draft genome of Chromobacterium sp. F49.</title>
        <authorList>
            <person name="Hong K.W."/>
        </authorList>
    </citation>
    <scope>NUCLEOTIDE SEQUENCE [LARGE SCALE GENOMIC DNA]</scope>
    <source>
        <strain evidence="3">CN3</strain>
    </source>
</reference>
<feature type="region of interest" description="Disordered" evidence="1">
    <location>
        <begin position="288"/>
        <end position="310"/>
    </location>
</feature>
<dbReference type="InterPro" id="IPR051532">
    <property type="entry name" value="Ester_Hydrolysis_Enzymes"/>
</dbReference>
<evidence type="ECO:0000313" key="3">
    <source>
        <dbReference type="Proteomes" id="UP000076609"/>
    </source>
</evidence>
<dbReference type="EMBL" id="LQQO01000011">
    <property type="protein sequence ID" value="KZE15781.1"/>
    <property type="molecule type" value="Genomic_DNA"/>
</dbReference>
<dbReference type="Gene3D" id="3.40.50.1110">
    <property type="entry name" value="SGNH hydrolase"/>
    <property type="match status" value="1"/>
</dbReference>
<dbReference type="InterPro" id="IPR036514">
    <property type="entry name" value="SGNH_hydro_sf"/>
</dbReference>
<dbReference type="PANTHER" id="PTHR30383">
    <property type="entry name" value="THIOESTERASE 1/PROTEASE 1/LYSOPHOSPHOLIPASE L1"/>
    <property type="match status" value="1"/>
</dbReference>
<evidence type="ECO:0008006" key="4">
    <source>
        <dbReference type="Google" id="ProtNLM"/>
    </source>
</evidence>
<comment type="caution">
    <text evidence="2">The sequence shown here is derived from an EMBL/GenBank/DDBJ whole genome shotgun (WGS) entry which is preliminary data.</text>
</comment>
<dbReference type="SUPFAM" id="SSF52266">
    <property type="entry name" value="SGNH hydrolase"/>
    <property type="match status" value="1"/>
</dbReference>
<dbReference type="PANTHER" id="PTHR30383:SF24">
    <property type="entry name" value="THIOESTERASE 1_PROTEASE 1_LYSOPHOSPHOLIPASE L1"/>
    <property type="match status" value="1"/>
</dbReference>
<dbReference type="Proteomes" id="UP000076609">
    <property type="component" value="Unassembled WGS sequence"/>
</dbReference>
<name>A0ABR5YDP9_9SPHN</name>
<feature type="region of interest" description="Disordered" evidence="1">
    <location>
        <begin position="36"/>
        <end position="55"/>
    </location>
</feature>
<proteinExistence type="predicted"/>
<dbReference type="InterPro" id="IPR007407">
    <property type="entry name" value="DUF459"/>
</dbReference>
<keyword evidence="3" id="KW-1185">Reference proteome</keyword>
<gene>
    <name evidence="2" type="ORF">AVT10_13115</name>
</gene>
<organism evidence="2 3">
    <name type="scientific">Sphingomonas hankookensis</name>
    <dbReference type="NCBI Taxonomy" id="563996"/>
    <lineage>
        <taxon>Bacteria</taxon>
        <taxon>Pseudomonadati</taxon>
        <taxon>Pseudomonadota</taxon>
        <taxon>Alphaproteobacteria</taxon>
        <taxon>Sphingomonadales</taxon>
        <taxon>Sphingomonadaceae</taxon>
        <taxon>Sphingomonas</taxon>
    </lineage>
</organism>